<dbReference type="Gene3D" id="3.30.590.50">
    <property type="match status" value="2"/>
</dbReference>
<evidence type="ECO:0000256" key="1">
    <source>
        <dbReference type="ARBA" id="ARBA00005006"/>
    </source>
</evidence>
<proteinExistence type="inferred from homology"/>
<evidence type="ECO:0000256" key="6">
    <source>
        <dbReference type="ARBA" id="ARBA00022741"/>
    </source>
</evidence>
<comment type="similarity">
    <text evidence="2">Belongs to the glutamate--cysteine ligase type 3 family.</text>
</comment>
<feature type="region of interest" description="Disordered" evidence="10">
    <location>
        <begin position="1021"/>
        <end position="1061"/>
    </location>
</feature>
<evidence type="ECO:0000256" key="10">
    <source>
        <dbReference type="SAM" id="MobiDB-lite"/>
    </source>
</evidence>
<evidence type="ECO:0000256" key="2">
    <source>
        <dbReference type="ARBA" id="ARBA00008100"/>
    </source>
</evidence>
<dbReference type="SUPFAM" id="SSF55931">
    <property type="entry name" value="Glutamine synthetase/guanido kinase"/>
    <property type="match status" value="1"/>
</dbReference>
<evidence type="ECO:0000256" key="4">
    <source>
        <dbReference type="ARBA" id="ARBA00022598"/>
    </source>
</evidence>
<sequence>LRQRRAWSIGGLVSIGLSTIGFKKMPGWPCAADLDCTAWMVRWLRKQDSRGRRGDGLPHMQLLSLQGLLSARRGSCRWRNSIILGCDSQPDRFDVWCLRTSGPESLTALLAVEGMGGYDVRDPSAVAAQISRRLREHWAQRPPLAARGPILVTQGDPLTDRGISAITRAVAAELKLPRALVCLDEAIDATHAPNADRHGVVIELRYGAMAALLESDAACGEEGGSPYNSNNNNMRGRSLRGLTAAVEAALQSKNEARNALGKPPLASYYREYALLQEVTKAAARLNCGGITVAHTASDISPFSVTSFCSVGLAAGLVDAADMVPFEPPITFWLKDVLPFYFPLELNSMGLLKVGTPLSWKDSLEHLNYIREHGVLQFIATYNRLVAVENDTLLYGDEIEYGILKLDRVNRKARISLQGSESLEFLRSREQNIHQVRGCSWHQEYGSWMIESTPSQPYAGYTASLVSVEQNMRLRRGRLISALGDDEIAPTMVAFPQMGVDDFVHPPVMSGGPASESEFISDSCINPHPRFGTLTGNIRRRRGSKVDIRVPLFKDVKTPEFENLQEGGDEPSIHMDCMAFGMGCCCLQVTFQGSNLDESRYLYDQLAGLAPIMMALTAATPILKGRLAGIDARWTVISQSVDDRTPAERGEAVGVPDPRMAGGGVTRLCKSRYDSISSYIHPSSFDQDSPSSIQYNDVPCEIDEKTKDLLLQNGIDAALAHHMGHLFTRDPLVSFEGNIQELDDEQSTDHFESIQSTNWQTVRWKPPPVQSGDSPHIGWRTEFRSMEVQMTDFENAAFTAFIVIVTRAILVFNLTLLMPISKVDENMRRAHCVDAVNKQKFWFRNHILPDDADEMIASTCPQAPPRKSGLFEEMTMDEIMNGKSCYYPGLVPLCYTYLEHIGCDCASFSRIDQYLKLISRRASGELLTPATWMRNFVQAHPDYKQDSVVSDSVAFDLVEACNEIGLGTRPCREVLGNMVIDPICKAGQYSTPLSGDRMGNEDLRKVLKNIMSRAEICDGFNSAPSQQSLRRQCSPSAREGTSGPCRGTASPKTRPGSSPINVARLPEYAASSSCLST</sequence>
<comment type="caution">
    <text evidence="11">The sequence shown here is derived from an EMBL/GenBank/DDBJ whole genome shotgun (WGS) entry which is preliminary data.</text>
</comment>
<dbReference type="Gene3D" id="1.10.8.960">
    <property type="match status" value="1"/>
</dbReference>
<evidence type="ECO:0000256" key="9">
    <source>
        <dbReference type="ARBA" id="ARBA00032122"/>
    </source>
</evidence>
<dbReference type="Pfam" id="PF03074">
    <property type="entry name" value="GCS"/>
    <property type="match status" value="1"/>
</dbReference>
<keyword evidence="5" id="KW-0317">Glutathione biosynthesis</keyword>
<dbReference type="AlphaFoldDB" id="A0A813JD05"/>
<keyword evidence="7" id="KW-0067">ATP-binding</keyword>
<organism evidence="11 12">
    <name type="scientific">Polarella glacialis</name>
    <name type="common">Dinoflagellate</name>
    <dbReference type="NCBI Taxonomy" id="89957"/>
    <lineage>
        <taxon>Eukaryota</taxon>
        <taxon>Sar</taxon>
        <taxon>Alveolata</taxon>
        <taxon>Dinophyceae</taxon>
        <taxon>Suessiales</taxon>
        <taxon>Suessiaceae</taxon>
        <taxon>Polarella</taxon>
    </lineage>
</organism>
<dbReference type="FunFam" id="3.30.590.50:FF:000002">
    <property type="entry name" value="Glutamate--cysteine ligase catalytic subunit"/>
    <property type="match status" value="1"/>
</dbReference>
<dbReference type="GO" id="GO:0004357">
    <property type="term" value="F:glutamate-cysteine ligase activity"/>
    <property type="evidence" value="ECO:0007669"/>
    <property type="project" value="UniProtKB-EC"/>
</dbReference>
<comment type="pathway">
    <text evidence="1">Sulfur metabolism; glutathione biosynthesis; glutathione from L-cysteine and L-glutamate: step 1/2.</text>
</comment>
<gene>
    <name evidence="11" type="ORF">PGLA2088_LOCUS20050</name>
</gene>
<evidence type="ECO:0000313" key="12">
    <source>
        <dbReference type="Proteomes" id="UP000626109"/>
    </source>
</evidence>
<dbReference type="EMBL" id="CAJNNW010025315">
    <property type="protein sequence ID" value="CAE8676824.1"/>
    <property type="molecule type" value="Genomic_DNA"/>
</dbReference>
<dbReference type="InterPro" id="IPR004308">
    <property type="entry name" value="GCS"/>
</dbReference>
<dbReference type="UniPathway" id="UPA00142">
    <property type="reaction ID" value="UER00209"/>
</dbReference>
<name>A0A813JD05_POLGL</name>
<protein>
    <recommendedName>
        <fullName evidence="3">glutamate--cysteine ligase</fullName>
        <ecNumber evidence="3">6.3.2.2</ecNumber>
    </recommendedName>
    <alternativeName>
        <fullName evidence="9">Gamma-ECS</fullName>
    </alternativeName>
    <alternativeName>
        <fullName evidence="8">Gamma-glutamylcysteine synthetase</fullName>
    </alternativeName>
</protein>
<keyword evidence="6" id="KW-0547">Nucleotide-binding</keyword>
<keyword evidence="4" id="KW-0436">Ligase</keyword>
<evidence type="ECO:0000256" key="5">
    <source>
        <dbReference type="ARBA" id="ARBA00022684"/>
    </source>
</evidence>
<dbReference type="Proteomes" id="UP000626109">
    <property type="component" value="Unassembled WGS sequence"/>
</dbReference>
<evidence type="ECO:0000256" key="8">
    <source>
        <dbReference type="ARBA" id="ARBA00030585"/>
    </source>
</evidence>
<dbReference type="EC" id="6.3.2.2" evidence="3"/>
<accession>A0A813JD05</accession>
<reference evidence="11" key="1">
    <citation type="submission" date="2021-02" db="EMBL/GenBank/DDBJ databases">
        <authorList>
            <person name="Dougan E. K."/>
            <person name="Rhodes N."/>
            <person name="Thang M."/>
            <person name="Chan C."/>
        </authorList>
    </citation>
    <scope>NUCLEOTIDE SEQUENCE</scope>
</reference>
<evidence type="ECO:0000256" key="3">
    <source>
        <dbReference type="ARBA" id="ARBA00012220"/>
    </source>
</evidence>
<dbReference type="PANTHER" id="PTHR11164">
    <property type="entry name" value="GLUTAMATE CYSTEINE LIGASE"/>
    <property type="match status" value="1"/>
</dbReference>
<feature type="compositionally biased region" description="Polar residues" evidence="10">
    <location>
        <begin position="1021"/>
        <end position="1034"/>
    </location>
</feature>
<dbReference type="GO" id="GO:0005524">
    <property type="term" value="F:ATP binding"/>
    <property type="evidence" value="ECO:0007669"/>
    <property type="project" value="UniProtKB-KW"/>
</dbReference>
<feature type="non-terminal residue" evidence="11">
    <location>
        <position position="1"/>
    </location>
</feature>
<dbReference type="InterPro" id="IPR014746">
    <property type="entry name" value="Gln_synth/guanido_kin_cat_dom"/>
</dbReference>
<evidence type="ECO:0000313" key="11">
    <source>
        <dbReference type="EMBL" id="CAE8676824.1"/>
    </source>
</evidence>
<dbReference type="PANTHER" id="PTHR11164:SF0">
    <property type="entry name" value="GLUTAMATE--CYSTEINE LIGASE CATALYTIC SUBUNIT"/>
    <property type="match status" value="1"/>
</dbReference>
<dbReference type="GO" id="GO:0006750">
    <property type="term" value="P:glutathione biosynthetic process"/>
    <property type="evidence" value="ECO:0007669"/>
    <property type="project" value="UniProtKB-UniPathway"/>
</dbReference>
<evidence type="ECO:0000256" key="7">
    <source>
        <dbReference type="ARBA" id="ARBA00022840"/>
    </source>
</evidence>